<feature type="transmembrane region" description="Helical" evidence="1">
    <location>
        <begin position="271"/>
        <end position="295"/>
    </location>
</feature>
<dbReference type="OrthoDB" id="6061399at2759"/>
<reference evidence="3" key="1">
    <citation type="submission" date="2020-05" db="UniProtKB">
        <authorList>
            <consortium name="EnsemblMetazoa"/>
        </authorList>
    </citation>
    <scope>IDENTIFICATION</scope>
    <source>
        <strain evidence="3">BB02</strain>
    </source>
</reference>
<name>A0A2C9L6T4_BIOGL</name>
<dbReference type="EnsemblMetazoa" id="BGLB027729-RA">
    <property type="protein sequence ID" value="BGLB027729-PA"/>
    <property type="gene ID" value="BGLB027729"/>
</dbReference>
<proteinExistence type="predicted"/>
<sequence>MKCYSTHEVLFVALSILSLPGYLFGQDKVEDKVLLYQYNQSDSVTSCQIGLIYQSDKLVVQGLANFSGENDLLSSISLEILKQNVSKFEPLCFVYPNKGCNGFDGLSCYCQNTTQADVFHFFVNQTAITAHSHAKLRAFLSYTNGSRISSNEIHLPGIYDPLESTKTRISVNGEKVESGPGECTVVIYRSQLSADYWCHSPYSPCWLEVSLNGSVQTPQQNTSHVHFEAGHYVQNYSLVIFKQSACRLGEHEKVIQCFVLKEIDHDSSKHLIYVGYFFAVFIPLTLVIVLCCVAIRVQCWRRNACLVSCFAKFFHQDIRPKSVQGQKFWAETTPFELNDGSDEF</sequence>
<evidence type="ECO:0000313" key="3">
    <source>
        <dbReference type="EnsemblMetazoa" id="BGLB027729-PA"/>
    </source>
</evidence>
<dbReference type="AlphaFoldDB" id="A0A2C9L6T4"/>
<feature type="signal peptide" evidence="2">
    <location>
        <begin position="1"/>
        <end position="25"/>
    </location>
</feature>
<keyword evidence="1" id="KW-1133">Transmembrane helix</keyword>
<protein>
    <submittedName>
        <fullName evidence="3">Uncharacterized protein</fullName>
    </submittedName>
</protein>
<dbReference type="Proteomes" id="UP000076420">
    <property type="component" value="Unassembled WGS sequence"/>
</dbReference>
<dbReference type="KEGG" id="bgt:106063844"/>
<gene>
    <name evidence="3" type="primary">106063844</name>
</gene>
<evidence type="ECO:0000256" key="1">
    <source>
        <dbReference type="SAM" id="Phobius"/>
    </source>
</evidence>
<evidence type="ECO:0000313" key="4">
    <source>
        <dbReference type="Proteomes" id="UP000076420"/>
    </source>
</evidence>
<dbReference type="VEuPathDB" id="VectorBase:BGLAX_031409"/>
<evidence type="ECO:0000256" key="2">
    <source>
        <dbReference type="SAM" id="SignalP"/>
    </source>
</evidence>
<keyword evidence="2" id="KW-0732">Signal</keyword>
<dbReference type="RefSeq" id="XP_013077774.2">
    <property type="nucleotide sequence ID" value="XM_013222320.2"/>
</dbReference>
<organism evidence="3 4">
    <name type="scientific">Biomphalaria glabrata</name>
    <name type="common">Bloodfluke planorb</name>
    <name type="synonym">Freshwater snail</name>
    <dbReference type="NCBI Taxonomy" id="6526"/>
    <lineage>
        <taxon>Eukaryota</taxon>
        <taxon>Metazoa</taxon>
        <taxon>Spiralia</taxon>
        <taxon>Lophotrochozoa</taxon>
        <taxon>Mollusca</taxon>
        <taxon>Gastropoda</taxon>
        <taxon>Heterobranchia</taxon>
        <taxon>Euthyneura</taxon>
        <taxon>Panpulmonata</taxon>
        <taxon>Hygrophila</taxon>
        <taxon>Lymnaeoidea</taxon>
        <taxon>Planorbidae</taxon>
        <taxon>Biomphalaria</taxon>
    </lineage>
</organism>
<dbReference type="VEuPathDB" id="VectorBase:BGLB027729"/>
<keyword evidence="1" id="KW-0812">Transmembrane</keyword>
<feature type="chain" id="PRO_5012090123" evidence="2">
    <location>
        <begin position="26"/>
        <end position="344"/>
    </location>
</feature>
<keyword evidence="1" id="KW-0472">Membrane</keyword>
<accession>A0A2C9L6T4</accession>